<evidence type="ECO:0000256" key="3">
    <source>
        <dbReference type="ARBA" id="ARBA00022806"/>
    </source>
</evidence>
<dbReference type="PROSITE" id="PS00039">
    <property type="entry name" value="DEAD_ATP_HELICASE"/>
    <property type="match status" value="1"/>
</dbReference>
<dbReference type="CDD" id="cd18787">
    <property type="entry name" value="SF2_C_DEAD"/>
    <property type="match status" value="1"/>
</dbReference>
<dbReference type="EMBL" id="MTYJ01000155">
    <property type="protein sequence ID" value="OQV12051.1"/>
    <property type="molecule type" value="Genomic_DNA"/>
</dbReference>
<comment type="function">
    <text evidence="8">RNA helicase.</text>
</comment>
<evidence type="ECO:0000256" key="7">
    <source>
        <dbReference type="RuleBase" id="RU000492"/>
    </source>
</evidence>
<name>A0A1W0WA15_HYPEX</name>
<feature type="domain" description="Helicase C-terminal" evidence="11">
    <location>
        <begin position="474"/>
        <end position="627"/>
    </location>
</feature>
<comment type="domain">
    <text evidence="8">The Q motif is unique to and characteristic of the DEAD box family of RNA helicases and controls ATP binding and hydrolysis.</text>
</comment>
<dbReference type="Gene3D" id="3.40.50.300">
    <property type="entry name" value="P-loop containing nucleotide triphosphate hydrolases"/>
    <property type="match status" value="2"/>
</dbReference>
<dbReference type="OrthoDB" id="4310724at2759"/>
<dbReference type="PROSITE" id="PS51192">
    <property type="entry name" value="HELICASE_ATP_BIND_1"/>
    <property type="match status" value="1"/>
</dbReference>
<evidence type="ECO:0000256" key="5">
    <source>
        <dbReference type="ARBA" id="ARBA00022884"/>
    </source>
</evidence>
<evidence type="ECO:0000313" key="13">
    <source>
        <dbReference type="EMBL" id="OQV12051.1"/>
    </source>
</evidence>
<dbReference type="Pfam" id="PF00271">
    <property type="entry name" value="Helicase_C"/>
    <property type="match status" value="1"/>
</dbReference>
<evidence type="ECO:0000256" key="9">
    <source>
        <dbReference type="SAM" id="MobiDB-lite"/>
    </source>
</evidence>
<dbReference type="GO" id="GO:0003724">
    <property type="term" value="F:RNA helicase activity"/>
    <property type="evidence" value="ECO:0007669"/>
    <property type="project" value="UniProtKB-EC"/>
</dbReference>
<evidence type="ECO:0000259" key="11">
    <source>
        <dbReference type="PROSITE" id="PS51194"/>
    </source>
</evidence>
<dbReference type="PROSITE" id="PS51195">
    <property type="entry name" value="Q_MOTIF"/>
    <property type="match status" value="1"/>
</dbReference>
<gene>
    <name evidence="13" type="ORF">BV898_13701</name>
</gene>
<dbReference type="EC" id="3.6.4.13" evidence="8"/>
<reference evidence="14" key="1">
    <citation type="submission" date="2017-01" db="EMBL/GenBank/DDBJ databases">
        <title>Comparative genomics of anhydrobiosis in the tardigrade Hypsibius dujardini.</title>
        <authorList>
            <person name="Yoshida Y."/>
            <person name="Koutsovoulos G."/>
            <person name="Laetsch D."/>
            <person name="Stevens L."/>
            <person name="Kumar S."/>
            <person name="Horikawa D."/>
            <person name="Ishino K."/>
            <person name="Komine S."/>
            <person name="Tomita M."/>
            <person name="Blaxter M."/>
            <person name="Arakawa K."/>
        </authorList>
    </citation>
    <scope>NUCLEOTIDE SEQUENCE [LARGE SCALE GENOMIC DNA]</scope>
    <source>
        <strain evidence="14">Z151</strain>
    </source>
</reference>
<dbReference type="CDD" id="cd17946">
    <property type="entry name" value="DEADc_DDX24"/>
    <property type="match status" value="1"/>
</dbReference>
<dbReference type="SMART" id="SM00490">
    <property type="entry name" value="HELICc"/>
    <property type="match status" value="1"/>
</dbReference>
<keyword evidence="14" id="KW-1185">Reference proteome</keyword>
<organism evidence="13 14">
    <name type="scientific">Hypsibius exemplaris</name>
    <name type="common">Freshwater tardigrade</name>
    <dbReference type="NCBI Taxonomy" id="2072580"/>
    <lineage>
        <taxon>Eukaryota</taxon>
        <taxon>Metazoa</taxon>
        <taxon>Ecdysozoa</taxon>
        <taxon>Tardigrada</taxon>
        <taxon>Eutardigrada</taxon>
        <taxon>Parachela</taxon>
        <taxon>Hypsibioidea</taxon>
        <taxon>Hypsibiidae</taxon>
        <taxon>Hypsibius</taxon>
    </lineage>
</organism>
<dbReference type="InterPro" id="IPR001650">
    <property type="entry name" value="Helicase_C-like"/>
</dbReference>
<comment type="catalytic activity">
    <reaction evidence="8">
        <text>ATP + H2O = ADP + phosphate + H(+)</text>
        <dbReference type="Rhea" id="RHEA:13065"/>
        <dbReference type="ChEBI" id="CHEBI:15377"/>
        <dbReference type="ChEBI" id="CHEBI:15378"/>
        <dbReference type="ChEBI" id="CHEBI:30616"/>
        <dbReference type="ChEBI" id="CHEBI:43474"/>
        <dbReference type="ChEBI" id="CHEBI:456216"/>
        <dbReference type="EC" id="3.6.4.13"/>
    </reaction>
</comment>
<dbReference type="InterPro" id="IPR014014">
    <property type="entry name" value="RNA_helicase_DEAD_Q_motif"/>
</dbReference>
<dbReference type="SUPFAM" id="SSF52540">
    <property type="entry name" value="P-loop containing nucleoside triphosphate hydrolases"/>
    <property type="match status" value="1"/>
</dbReference>
<evidence type="ECO:0000259" key="12">
    <source>
        <dbReference type="PROSITE" id="PS51195"/>
    </source>
</evidence>
<dbReference type="AlphaFoldDB" id="A0A1W0WA15"/>
<feature type="domain" description="DEAD-box RNA helicase Q" evidence="12">
    <location>
        <begin position="203"/>
        <end position="231"/>
    </location>
</feature>
<feature type="compositionally biased region" description="Acidic residues" evidence="9">
    <location>
        <begin position="161"/>
        <end position="199"/>
    </location>
</feature>
<dbReference type="PROSITE" id="PS51194">
    <property type="entry name" value="HELICASE_CTER"/>
    <property type="match status" value="1"/>
</dbReference>
<feature type="short sequence motif" description="Q motif" evidence="6">
    <location>
        <begin position="203"/>
        <end position="231"/>
    </location>
</feature>
<keyword evidence="1 7" id="KW-0547">Nucleotide-binding</keyword>
<dbReference type="GO" id="GO:0003723">
    <property type="term" value="F:RNA binding"/>
    <property type="evidence" value="ECO:0007669"/>
    <property type="project" value="UniProtKB-UniRule"/>
</dbReference>
<evidence type="ECO:0000256" key="1">
    <source>
        <dbReference type="ARBA" id="ARBA00022741"/>
    </source>
</evidence>
<dbReference type="Pfam" id="PF00270">
    <property type="entry name" value="DEAD"/>
    <property type="match status" value="1"/>
</dbReference>
<keyword evidence="2 7" id="KW-0378">Hydrolase</keyword>
<dbReference type="PANTHER" id="PTHR24031">
    <property type="entry name" value="RNA HELICASE"/>
    <property type="match status" value="1"/>
</dbReference>
<evidence type="ECO:0000259" key="10">
    <source>
        <dbReference type="PROSITE" id="PS51192"/>
    </source>
</evidence>
<feature type="compositionally biased region" description="Basic and acidic residues" evidence="9">
    <location>
        <begin position="80"/>
        <end position="90"/>
    </location>
</feature>
<dbReference type="Proteomes" id="UP000192578">
    <property type="component" value="Unassembled WGS sequence"/>
</dbReference>
<sequence length="727" mass="81319">MPKRKHIQEIISSGGWKQVAFPKPFSVEEAGGEAFEGLIEIEELTDYEIGYADQPIKKLKEKPVDGEDVQPSKKKLRAEKRKEERRDAKKLVKAKKLSAAVASANSGEVDSTAAIVSTHPKKLKKPPAEPEIRPLKSILKKAKPIPAESEDLLDIPVPATPDEEGSDSDWEDDTGDIDDDEEGLNEITDEGMGEDEGEPIDMSKWEQLNVSEPILKALREMKFATPTAIQESCLPAAIRSRKDIIGAAETGSGKTLAFAIPILQNIMEDKATEPAEREPYLRALIITPTRELAAQIVKHVTAVGKYTDVTTCLVVGGMFKEKQDRLLKKQPDIVIATPGRLYEHIQNQTPYLQTLTSIRYLVIDEADRMVEAGHFKELTNIMEIFAADARAAAKRQTFVFSATLAMEVDTAITGRKKPMKRPAKTAEETDRISGLYSVLGLKTGAKLVDLSKPEGTAGSLVERRLPCTLKDKDYLFYYLLMTEATGRVIVFCNSLDCVRRLHGVFSYLLTETGRTPLVLHAGMHQKQRLKNLERFQANPKAVLLASDVASRGLDIPDVQFVIHYQVPRKPDLYVHRSGRTARAFKVGSSVLLVDPSDAPASEKILRCLHRDRDFPLVEVDSRMLRFAKERVDLARQIDVVEHALRKESSQDEWYLKAAEESDLVLDKQERKKLEIQKGDGRSRQSKQAKSLKRAMKQLLAQPLRSRMPGFSHQYPALNFAKQKLGFA</sequence>
<comment type="caution">
    <text evidence="13">The sequence shown here is derived from an EMBL/GenBank/DDBJ whole genome shotgun (WGS) entry which is preliminary data.</text>
</comment>
<keyword evidence="4 7" id="KW-0067">ATP-binding</keyword>
<evidence type="ECO:0000313" key="14">
    <source>
        <dbReference type="Proteomes" id="UP000192578"/>
    </source>
</evidence>
<protein>
    <recommendedName>
        <fullName evidence="8">ATP-dependent RNA helicase</fullName>
        <ecNumber evidence="8">3.6.4.13</ecNumber>
    </recommendedName>
</protein>
<dbReference type="GO" id="GO:0005524">
    <property type="term" value="F:ATP binding"/>
    <property type="evidence" value="ECO:0007669"/>
    <property type="project" value="UniProtKB-UniRule"/>
</dbReference>
<dbReference type="InterPro" id="IPR000629">
    <property type="entry name" value="RNA-helicase_DEAD-box_CS"/>
</dbReference>
<dbReference type="InterPro" id="IPR027417">
    <property type="entry name" value="P-loop_NTPase"/>
</dbReference>
<dbReference type="InterPro" id="IPR014001">
    <property type="entry name" value="Helicase_ATP-bd"/>
</dbReference>
<comment type="similarity">
    <text evidence="7">Belongs to the DEAD box helicase family.</text>
</comment>
<dbReference type="SMART" id="SM00487">
    <property type="entry name" value="DEXDc"/>
    <property type="match status" value="1"/>
</dbReference>
<feature type="domain" description="Helicase ATP-binding" evidence="10">
    <location>
        <begin position="235"/>
        <end position="422"/>
    </location>
</feature>
<evidence type="ECO:0000256" key="2">
    <source>
        <dbReference type="ARBA" id="ARBA00022801"/>
    </source>
</evidence>
<evidence type="ECO:0000256" key="8">
    <source>
        <dbReference type="RuleBase" id="RU365068"/>
    </source>
</evidence>
<accession>A0A1W0WA15</accession>
<keyword evidence="5 8" id="KW-0694">RNA-binding</keyword>
<proteinExistence type="inferred from homology"/>
<dbReference type="InterPro" id="IPR011545">
    <property type="entry name" value="DEAD/DEAH_box_helicase_dom"/>
</dbReference>
<feature type="region of interest" description="Disordered" evidence="9">
    <location>
        <begin position="62"/>
        <end position="90"/>
    </location>
</feature>
<evidence type="ECO:0000256" key="6">
    <source>
        <dbReference type="PROSITE-ProRule" id="PRU00552"/>
    </source>
</evidence>
<dbReference type="GO" id="GO:0016787">
    <property type="term" value="F:hydrolase activity"/>
    <property type="evidence" value="ECO:0007669"/>
    <property type="project" value="UniProtKB-KW"/>
</dbReference>
<keyword evidence="3 7" id="KW-0347">Helicase</keyword>
<evidence type="ECO:0000256" key="4">
    <source>
        <dbReference type="ARBA" id="ARBA00022840"/>
    </source>
</evidence>
<feature type="region of interest" description="Disordered" evidence="9">
    <location>
        <begin position="155"/>
        <end position="199"/>
    </location>
</feature>